<comment type="function">
    <text evidence="6">Plays an essential role in the assembly of succinate dehydrogenase (SDH), an enzyme complex (also referred to as respiratory complex II) that is a component of both the tricarboxylic acid (TCA) cycle and the mitochondrial electron transport chain, and which couples the oxidation of succinate to fumarate with the reduction of ubiquinone (coenzyme Q) to ubiquinol. Promotes maturation of the iron-sulfur protein subunit of the SDH catalytic dimer, protecting it from the deleterious effects of oxidants. May act together with SDHAF1.</text>
</comment>
<protein>
    <recommendedName>
        <fullName evidence="6">Succinate dehydrogenase assembly factor 3</fullName>
        <shortName evidence="6">SDH assembly factor 3</shortName>
        <shortName evidence="6">SDHAF3</shortName>
    </recommendedName>
</protein>
<dbReference type="InterPro" id="IPR008381">
    <property type="entry name" value="SDHAF3/Sdh7"/>
</dbReference>
<dbReference type="EMBL" id="KQ435896">
    <property type="protein sequence ID" value="KOX69328.1"/>
    <property type="molecule type" value="Genomic_DNA"/>
</dbReference>
<reference evidence="7 8" key="1">
    <citation type="submission" date="2015-07" db="EMBL/GenBank/DDBJ databases">
        <title>The genome of Melipona quadrifasciata.</title>
        <authorList>
            <person name="Pan H."/>
            <person name="Kapheim K."/>
        </authorList>
    </citation>
    <scope>NUCLEOTIDE SEQUENCE [LARGE SCALE GENOMIC DNA]</scope>
    <source>
        <strain evidence="7">0111107301</strain>
        <tissue evidence="7">Whole body</tissue>
    </source>
</reference>
<keyword evidence="3" id="KW-0809">Transit peptide</keyword>
<keyword evidence="4 6" id="KW-0496">Mitochondrion</keyword>
<proteinExistence type="inferred from homology"/>
<name>A0A0N0U3A2_9HYME</name>
<sequence length="122" mass="14159">FNKSIMSNLSHVQRVRMLYKAILRLHRGLPAEIQALGTSYVRDEFKRHKNCDEVTAIIFLKEWAEYAIMLTKQLGLKGPHTATTLGQNLEEKDLNKFRDEQMYQLYELMIAATSKNNKGKDT</sequence>
<comment type="similarity">
    <text evidence="2 6">Belongs to the complex I LYR family. SDHAF3 subfamily.</text>
</comment>
<accession>A0A0N0U3A2</accession>
<dbReference type="STRING" id="166423.A0A0N0U3A2"/>
<dbReference type="CDD" id="cd20270">
    <property type="entry name" value="Complex1_LYR_SDHAF3_LYRM10"/>
    <property type="match status" value="1"/>
</dbReference>
<dbReference type="GO" id="GO:0005758">
    <property type="term" value="C:mitochondrial intermembrane space"/>
    <property type="evidence" value="ECO:0007669"/>
    <property type="project" value="TreeGrafter"/>
</dbReference>
<evidence type="ECO:0000313" key="7">
    <source>
        <dbReference type="EMBL" id="KOX69328.1"/>
    </source>
</evidence>
<evidence type="ECO:0000256" key="1">
    <source>
        <dbReference type="ARBA" id="ARBA00004305"/>
    </source>
</evidence>
<comment type="subunit">
    <text evidence="6">Interacts with the iron-sulfur protein subunit within the SDH catalytic dimer.</text>
</comment>
<feature type="non-terminal residue" evidence="7">
    <location>
        <position position="1"/>
    </location>
</feature>
<comment type="subcellular location">
    <subcellularLocation>
        <location evidence="1 6">Mitochondrion matrix</location>
    </subcellularLocation>
</comment>
<evidence type="ECO:0000256" key="2">
    <source>
        <dbReference type="ARBA" id="ARBA00006020"/>
    </source>
</evidence>
<dbReference type="Pfam" id="PF13233">
    <property type="entry name" value="Complex1_LYR_2"/>
    <property type="match status" value="1"/>
</dbReference>
<evidence type="ECO:0000313" key="8">
    <source>
        <dbReference type="Proteomes" id="UP000053105"/>
    </source>
</evidence>
<keyword evidence="5 6" id="KW-0143">Chaperone</keyword>
<dbReference type="PANTHER" id="PTHR13137">
    <property type="entry name" value="DC11 ACN9 HOMOLOG"/>
    <property type="match status" value="1"/>
</dbReference>
<evidence type="ECO:0000256" key="3">
    <source>
        <dbReference type="ARBA" id="ARBA00022946"/>
    </source>
</evidence>
<dbReference type="GO" id="GO:0005759">
    <property type="term" value="C:mitochondrial matrix"/>
    <property type="evidence" value="ECO:0007669"/>
    <property type="project" value="UniProtKB-SubCell"/>
</dbReference>
<dbReference type="Proteomes" id="UP000053105">
    <property type="component" value="Unassembled WGS sequence"/>
</dbReference>
<evidence type="ECO:0000256" key="6">
    <source>
        <dbReference type="RuleBase" id="RU368039"/>
    </source>
</evidence>
<gene>
    <name evidence="7" type="ORF">WN51_04366</name>
</gene>
<evidence type="ECO:0000256" key="4">
    <source>
        <dbReference type="ARBA" id="ARBA00023128"/>
    </source>
</evidence>
<dbReference type="AlphaFoldDB" id="A0A0N0U3A2"/>
<dbReference type="GO" id="GO:0034553">
    <property type="term" value="P:mitochondrial respiratory chain complex II assembly"/>
    <property type="evidence" value="ECO:0007669"/>
    <property type="project" value="UniProtKB-UniRule"/>
</dbReference>
<dbReference type="PANTHER" id="PTHR13137:SF6">
    <property type="entry name" value="SUCCINATE DEHYDROGENASE ASSEMBLY FACTOR 3, MITOCHONDRIAL"/>
    <property type="match status" value="1"/>
</dbReference>
<dbReference type="GO" id="GO:0006105">
    <property type="term" value="P:succinate metabolic process"/>
    <property type="evidence" value="ECO:0007669"/>
    <property type="project" value="TreeGrafter"/>
</dbReference>
<organism evidence="7 8">
    <name type="scientific">Melipona quadrifasciata</name>
    <dbReference type="NCBI Taxonomy" id="166423"/>
    <lineage>
        <taxon>Eukaryota</taxon>
        <taxon>Metazoa</taxon>
        <taxon>Ecdysozoa</taxon>
        <taxon>Arthropoda</taxon>
        <taxon>Hexapoda</taxon>
        <taxon>Insecta</taxon>
        <taxon>Pterygota</taxon>
        <taxon>Neoptera</taxon>
        <taxon>Endopterygota</taxon>
        <taxon>Hymenoptera</taxon>
        <taxon>Apocrita</taxon>
        <taxon>Aculeata</taxon>
        <taxon>Apoidea</taxon>
        <taxon>Anthophila</taxon>
        <taxon>Apidae</taxon>
        <taxon>Melipona</taxon>
    </lineage>
</organism>
<dbReference type="OrthoDB" id="278329at2759"/>
<keyword evidence="8" id="KW-1185">Reference proteome</keyword>
<evidence type="ECO:0000256" key="5">
    <source>
        <dbReference type="ARBA" id="ARBA00023186"/>
    </source>
</evidence>